<evidence type="ECO:0000313" key="1">
    <source>
        <dbReference type="EMBL" id="MPC58063.1"/>
    </source>
</evidence>
<gene>
    <name evidence="1" type="ORF">E2C01_052057</name>
</gene>
<accession>A0A5B7GKM7</accession>
<sequence>MPAAAFTIDHDPFLGDLRFLRLKNDSHVRRVTCGRCGGDAALVTDKPDDALAMRRRGGAAKGL</sequence>
<dbReference type="EMBL" id="VSRR010015337">
    <property type="protein sequence ID" value="MPC58063.1"/>
    <property type="molecule type" value="Genomic_DNA"/>
</dbReference>
<dbReference type="Proteomes" id="UP000324222">
    <property type="component" value="Unassembled WGS sequence"/>
</dbReference>
<keyword evidence="2" id="KW-1185">Reference proteome</keyword>
<organism evidence="1 2">
    <name type="scientific">Portunus trituberculatus</name>
    <name type="common">Swimming crab</name>
    <name type="synonym">Neptunus trituberculatus</name>
    <dbReference type="NCBI Taxonomy" id="210409"/>
    <lineage>
        <taxon>Eukaryota</taxon>
        <taxon>Metazoa</taxon>
        <taxon>Ecdysozoa</taxon>
        <taxon>Arthropoda</taxon>
        <taxon>Crustacea</taxon>
        <taxon>Multicrustacea</taxon>
        <taxon>Malacostraca</taxon>
        <taxon>Eumalacostraca</taxon>
        <taxon>Eucarida</taxon>
        <taxon>Decapoda</taxon>
        <taxon>Pleocyemata</taxon>
        <taxon>Brachyura</taxon>
        <taxon>Eubrachyura</taxon>
        <taxon>Portunoidea</taxon>
        <taxon>Portunidae</taxon>
        <taxon>Portuninae</taxon>
        <taxon>Portunus</taxon>
    </lineage>
</organism>
<reference evidence="1 2" key="1">
    <citation type="submission" date="2019-05" db="EMBL/GenBank/DDBJ databases">
        <title>Another draft genome of Portunus trituberculatus and its Hox gene families provides insights of decapod evolution.</title>
        <authorList>
            <person name="Jeong J.-H."/>
            <person name="Song I."/>
            <person name="Kim S."/>
            <person name="Choi T."/>
            <person name="Kim D."/>
            <person name="Ryu S."/>
            <person name="Kim W."/>
        </authorList>
    </citation>
    <scope>NUCLEOTIDE SEQUENCE [LARGE SCALE GENOMIC DNA]</scope>
    <source>
        <tissue evidence="1">Muscle</tissue>
    </source>
</reference>
<evidence type="ECO:0000313" key="2">
    <source>
        <dbReference type="Proteomes" id="UP000324222"/>
    </source>
</evidence>
<name>A0A5B7GKM7_PORTR</name>
<proteinExistence type="predicted"/>
<dbReference type="AlphaFoldDB" id="A0A5B7GKM7"/>
<comment type="caution">
    <text evidence="1">The sequence shown here is derived from an EMBL/GenBank/DDBJ whole genome shotgun (WGS) entry which is preliminary data.</text>
</comment>
<protein>
    <submittedName>
        <fullName evidence="1">Uncharacterized protein</fullName>
    </submittedName>
</protein>